<proteinExistence type="predicted"/>
<evidence type="ECO:0000313" key="5">
    <source>
        <dbReference type="Proteomes" id="UP001318860"/>
    </source>
</evidence>
<feature type="region of interest" description="Disordered" evidence="2">
    <location>
        <begin position="357"/>
        <end position="378"/>
    </location>
</feature>
<organism evidence="4 5">
    <name type="scientific">Rehmannia glutinosa</name>
    <name type="common">Chinese foxglove</name>
    <dbReference type="NCBI Taxonomy" id="99300"/>
    <lineage>
        <taxon>Eukaryota</taxon>
        <taxon>Viridiplantae</taxon>
        <taxon>Streptophyta</taxon>
        <taxon>Embryophyta</taxon>
        <taxon>Tracheophyta</taxon>
        <taxon>Spermatophyta</taxon>
        <taxon>Magnoliopsida</taxon>
        <taxon>eudicotyledons</taxon>
        <taxon>Gunneridae</taxon>
        <taxon>Pentapetalae</taxon>
        <taxon>asterids</taxon>
        <taxon>lamiids</taxon>
        <taxon>Lamiales</taxon>
        <taxon>Orobanchaceae</taxon>
        <taxon>Rehmannieae</taxon>
        <taxon>Rehmannia</taxon>
    </lineage>
</organism>
<dbReference type="Proteomes" id="UP001318860">
    <property type="component" value="Unassembled WGS sequence"/>
</dbReference>
<evidence type="ECO:0000313" key="4">
    <source>
        <dbReference type="EMBL" id="KAK6117082.1"/>
    </source>
</evidence>
<dbReference type="InterPro" id="IPR019448">
    <property type="entry name" value="NT-C2"/>
</dbReference>
<dbReference type="Pfam" id="PF10358">
    <property type="entry name" value="NT-C2"/>
    <property type="match status" value="1"/>
</dbReference>
<keyword evidence="1" id="KW-0175">Coiled coil</keyword>
<reference evidence="4 5" key="1">
    <citation type="journal article" date="2021" name="Comput. Struct. Biotechnol. J.">
        <title>De novo genome assembly of the potent medicinal plant Rehmannia glutinosa using nanopore technology.</title>
        <authorList>
            <person name="Ma L."/>
            <person name="Dong C."/>
            <person name="Song C."/>
            <person name="Wang X."/>
            <person name="Zheng X."/>
            <person name="Niu Y."/>
            <person name="Chen S."/>
            <person name="Feng W."/>
        </authorList>
    </citation>
    <scope>NUCLEOTIDE SEQUENCE [LARGE SCALE GENOMIC DNA]</scope>
    <source>
        <strain evidence="4">DH-2019</strain>
    </source>
</reference>
<feature type="coiled-coil region" evidence="1">
    <location>
        <begin position="813"/>
        <end position="847"/>
    </location>
</feature>
<feature type="coiled-coil region" evidence="1">
    <location>
        <begin position="396"/>
        <end position="540"/>
    </location>
</feature>
<comment type="caution">
    <text evidence="4">The sequence shown here is derived from an EMBL/GenBank/DDBJ whole genome shotgun (WGS) entry which is preliminary data.</text>
</comment>
<feature type="domain" description="C2 NT-type" evidence="3">
    <location>
        <begin position="6"/>
        <end position="142"/>
    </location>
</feature>
<feature type="coiled-coil region" evidence="1">
    <location>
        <begin position="218"/>
        <end position="280"/>
    </location>
</feature>
<feature type="compositionally biased region" description="Acidic residues" evidence="2">
    <location>
        <begin position="367"/>
        <end position="378"/>
    </location>
</feature>
<name>A0ABR0U3K8_REHGL</name>
<evidence type="ECO:0000256" key="1">
    <source>
        <dbReference type="SAM" id="Coils"/>
    </source>
</evidence>
<protein>
    <recommendedName>
        <fullName evidence="3">C2 NT-type domain-containing protein</fullName>
    </recommendedName>
</protein>
<keyword evidence="5" id="KW-1185">Reference proteome</keyword>
<dbReference type="PANTHER" id="PTHR34452:SF7">
    <property type="entry name" value="MYOSIN HEAVY CHAIN-RELATED PROTEIN"/>
    <property type="match status" value="1"/>
</dbReference>
<evidence type="ECO:0000259" key="3">
    <source>
        <dbReference type="PROSITE" id="PS51840"/>
    </source>
</evidence>
<dbReference type="PROSITE" id="PS51840">
    <property type="entry name" value="C2_NT"/>
    <property type="match status" value="1"/>
</dbReference>
<dbReference type="PANTHER" id="PTHR34452">
    <property type="entry name" value="MYOSIN HEAVY CHAIN-RELATED PROTEIN"/>
    <property type="match status" value="1"/>
</dbReference>
<feature type="coiled-coil region" evidence="1">
    <location>
        <begin position="577"/>
        <end position="643"/>
    </location>
</feature>
<dbReference type="EMBL" id="JABTTQ020003473">
    <property type="protein sequence ID" value="KAK6117082.1"/>
    <property type="molecule type" value="Genomic_DNA"/>
</dbReference>
<gene>
    <name evidence="4" type="ORF">DH2020_049127</name>
</gene>
<evidence type="ECO:0000256" key="2">
    <source>
        <dbReference type="SAM" id="MobiDB-lite"/>
    </source>
</evidence>
<feature type="coiled-coil region" evidence="1">
    <location>
        <begin position="920"/>
        <end position="954"/>
    </location>
</feature>
<accession>A0ABR0U3K8</accession>
<feature type="coiled-coil region" evidence="1">
    <location>
        <begin position="678"/>
        <end position="782"/>
    </location>
</feature>
<sequence length="979" mass="112660">MFKPARWWSEKNRVKVDFKLKFHASQVTHVGGDGLMVSIVPAESGKPTVKSDKATVRDGSCFWDNPVYETVNFNQDPKSGKIHEKIYYFVIETGLSKSGIVGEASIDLSNYAEANKVSLVSLPIKNSKTEATLHDMPLNKIVLSTELNLNANHRASSGSDVTISSSEISSGIEAPWEMQMNNDIIHHEPDGYCTDDSLNTPKVNFLSRDSEEAPDILIEKLKLDNAALSRRAEMCELELQTLRKQIVKESKRGNDFWREIVELKEERDALKGECDYLKALKRRTDVGARMKTNTVLDGVDSQAIIEELKQELNHAKELNSNLQIQLRKTQESNSELILAVQDLDEMLEQKNKEMFDVNNREAGPTCELDDDDDDDDDDEQRALEDLVKEHSDDKEAYLLEQQIVDLRNEIESYKRDKDELEMQMEQLALDYEIMKQANHEMSNRLEQSQIQEQLKMQYECSSSDTSADELEIRMENVENELKIRSKEYTDSLVTISALEGHAKRLEEELEKQARGFEADLEALTSEKVEQEKRAIRAEEMLKKMRWKNANTAERLQEEFRRLSVQMASTFEANERLATNAMAEANELRLQKGRLEETLRKSYEELESIKGDYETRLHQLMNQIEQMQTEIEDKAARLEDQKLLSDEILMLRDEIESHAAKNKILSDEMASKKSLMHEVEQMRMLVKEKELLLEQANDERIELERMVESVKNEADESRKELNEMRCLLKDKEMIVSNLESEVESLRARCTEFKDARLEDETEIEKLSKQVIQLKSDMKKKEDAFNSTEKKIKDGNGRGMIVDVAKATSKTSKPVFRASKEVANLKERIKLLESQIKSKETALETSTNKFLEKEKDLHYKIKELEGRLQSSACFCENEVDKYSPSICFTDDSVGKQPASAVVEDQAPNYRAILSLKSNDLSDDELRDEMALLKEKNKSMEEDLMEMQEKYLDISLKFAEVEGERQQLVMKLRNITNANKSS</sequence>